<proteinExistence type="predicted"/>
<organism evidence="2 3">
    <name type="scientific">Coprobacter secundus subsp. similis</name>
    <dbReference type="NCBI Taxonomy" id="2751153"/>
    <lineage>
        <taxon>Bacteria</taxon>
        <taxon>Pseudomonadati</taxon>
        <taxon>Bacteroidota</taxon>
        <taxon>Bacteroidia</taxon>
        <taxon>Bacteroidales</taxon>
        <taxon>Barnesiellaceae</taxon>
        <taxon>Coprobacter</taxon>
    </lineage>
</organism>
<accession>A0A7G1HYB9</accession>
<keyword evidence="1" id="KW-1133">Transmembrane helix</keyword>
<protein>
    <submittedName>
        <fullName evidence="2">Uncharacterized protein</fullName>
    </submittedName>
</protein>
<dbReference type="EMBL" id="AP023322">
    <property type="protein sequence ID" value="BCI63434.1"/>
    <property type="molecule type" value="Genomic_DNA"/>
</dbReference>
<reference evidence="3" key="1">
    <citation type="submission" date="2020-07" db="EMBL/GenBank/DDBJ databases">
        <title>Complete genome sequencing of Coprobacter sp. strain 2CBH44.</title>
        <authorList>
            <person name="Sakamoto M."/>
            <person name="Murakami T."/>
            <person name="Mori H."/>
        </authorList>
    </citation>
    <scope>NUCLEOTIDE SEQUENCE [LARGE SCALE GENOMIC DNA]</scope>
    <source>
        <strain evidence="3">2CBH44</strain>
    </source>
</reference>
<dbReference type="AlphaFoldDB" id="A0A7G1HYB9"/>
<name>A0A7G1HYB9_9BACT</name>
<dbReference type="KEGG" id="copr:Cop2CBH44_17870"/>
<dbReference type="RefSeq" id="WP_021930582.1">
    <property type="nucleotide sequence ID" value="NZ_AP023322.1"/>
</dbReference>
<keyword evidence="1" id="KW-0472">Membrane</keyword>
<evidence type="ECO:0000256" key="1">
    <source>
        <dbReference type="SAM" id="Phobius"/>
    </source>
</evidence>
<keyword evidence="3" id="KW-1185">Reference proteome</keyword>
<feature type="transmembrane region" description="Helical" evidence="1">
    <location>
        <begin position="21"/>
        <end position="39"/>
    </location>
</feature>
<gene>
    <name evidence="2" type="ORF">Cop2CBH44_17870</name>
</gene>
<feature type="transmembrane region" description="Helical" evidence="1">
    <location>
        <begin position="51"/>
        <end position="69"/>
    </location>
</feature>
<sequence length="77" mass="9116">MEEKMEKTGRNDAPRRLNPGYIFGIFMIIVYLGMAYLLVFTPLFEQNFSPAFRYSIGIVFLIYGVYRAYRQVKAYKK</sequence>
<dbReference type="Proteomes" id="UP000594042">
    <property type="component" value="Chromosome"/>
</dbReference>
<evidence type="ECO:0000313" key="2">
    <source>
        <dbReference type="EMBL" id="BCI63434.1"/>
    </source>
</evidence>
<keyword evidence="1" id="KW-0812">Transmembrane</keyword>
<evidence type="ECO:0000313" key="3">
    <source>
        <dbReference type="Proteomes" id="UP000594042"/>
    </source>
</evidence>